<keyword evidence="2" id="KW-1185">Reference proteome</keyword>
<dbReference type="Proteomes" id="UP000232455">
    <property type="component" value="Unassembled WGS sequence"/>
</dbReference>
<comment type="caution">
    <text evidence="1">The sequence shown here is derived from an EMBL/GenBank/DDBJ whole genome shotgun (WGS) entry which is preliminary data.</text>
</comment>
<protein>
    <submittedName>
        <fullName evidence="1">Uncharacterized protein</fullName>
    </submittedName>
</protein>
<evidence type="ECO:0000313" key="1">
    <source>
        <dbReference type="EMBL" id="PKA72568.1"/>
    </source>
</evidence>
<dbReference type="EMBL" id="PHHE01000001">
    <property type="protein sequence ID" value="PKA72568.1"/>
    <property type="molecule type" value="Genomic_DNA"/>
</dbReference>
<proteinExistence type="predicted"/>
<name>A0ABX4Q744_9PSED</name>
<organism evidence="1 2">
    <name type="scientific">Pseudomonas baetica</name>
    <dbReference type="NCBI Taxonomy" id="674054"/>
    <lineage>
        <taxon>Bacteria</taxon>
        <taxon>Pseudomonadati</taxon>
        <taxon>Pseudomonadota</taxon>
        <taxon>Gammaproteobacteria</taxon>
        <taxon>Pseudomonadales</taxon>
        <taxon>Pseudomonadaceae</taxon>
        <taxon>Pseudomonas</taxon>
    </lineage>
</organism>
<sequence length="81" mass="9162">MTCLICMSEDKSVGFGGTLVERVCSQCGRYGIQSALIEQMEKLGQRFHIGRTRDYLVMRIESGENPWITPVDINNYSLLDS</sequence>
<reference evidence="1 2" key="1">
    <citation type="submission" date="2017-11" db="EMBL/GenBank/DDBJ databases">
        <title>Genome sequencing of a diverse group of Pseudomonas species.</title>
        <authorList>
            <person name="Loper J."/>
        </authorList>
    </citation>
    <scope>NUCLEOTIDE SEQUENCE [LARGE SCALE GENOMIC DNA]</scope>
    <source>
        <strain evidence="1 2">LMG 25716</strain>
    </source>
</reference>
<accession>A0ABX4Q744</accession>
<evidence type="ECO:0000313" key="2">
    <source>
        <dbReference type="Proteomes" id="UP000232455"/>
    </source>
</evidence>
<gene>
    <name evidence="1" type="ORF">ATI02_5639</name>
</gene>